<organism evidence="1 2">
    <name type="scientific">Niastella koreensis</name>
    <dbReference type="NCBI Taxonomy" id="354356"/>
    <lineage>
        <taxon>Bacteria</taxon>
        <taxon>Pseudomonadati</taxon>
        <taxon>Bacteroidota</taxon>
        <taxon>Chitinophagia</taxon>
        <taxon>Chitinophagales</taxon>
        <taxon>Chitinophagaceae</taxon>
        <taxon>Niastella</taxon>
    </lineage>
</organism>
<evidence type="ECO:0000313" key="2">
    <source>
        <dbReference type="Proteomes" id="UP000192277"/>
    </source>
</evidence>
<dbReference type="Proteomes" id="UP000192277">
    <property type="component" value="Unassembled WGS sequence"/>
</dbReference>
<gene>
    <name evidence="1" type="ORF">A4D02_03770</name>
</gene>
<proteinExistence type="predicted"/>
<dbReference type="EMBL" id="LWBO01000001">
    <property type="protein sequence ID" value="OQP55437.1"/>
    <property type="molecule type" value="Genomic_DNA"/>
</dbReference>
<sequence>MFVLIYSRGLNNSQQRHYKFKQQPAFSIIVPINTQRGRCQKRIIIAGRSMEIVEENKKKIVNQRGKEL</sequence>
<reference evidence="1 2" key="1">
    <citation type="submission" date="2016-04" db="EMBL/GenBank/DDBJ databases">
        <authorList>
            <person name="Chen L."/>
            <person name="Zhuang W."/>
            <person name="Wang G."/>
        </authorList>
    </citation>
    <scope>NUCLEOTIDE SEQUENCE [LARGE SCALE GENOMIC DNA]</scope>
    <source>
        <strain evidence="2">GR20</strain>
    </source>
</reference>
<protein>
    <submittedName>
        <fullName evidence="1">Uncharacterized protein</fullName>
    </submittedName>
</protein>
<keyword evidence="2" id="KW-1185">Reference proteome</keyword>
<evidence type="ECO:0000313" key="1">
    <source>
        <dbReference type="EMBL" id="OQP55437.1"/>
    </source>
</evidence>
<name>A0ABX3P5K0_9BACT</name>
<comment type="caution">
    <text evidence="1">The sequence shown here is derived from an EMBL/GenBank/DDBJ whole genome shotgun (WGS) entry which is preliminary data.</text>
</comment>
<accession>A0ABX3P5K0</accession>